<evidence type="ECO:0000313" key="2">
    <source>
        <dbReference type="EMBL" id="GAG11042.1"/>
    </source>
</evidence>
<reference evidence="2" key="1">
    <citation type="journal article" date="2014" name="Front. Microbiol.">
        <title>High frequency of phylogenetically diverse reductive dehalogenase-homologous genes in deep subseafloor sedimentary metagenomes.</title>
        <authorList>
            <person name="Kawai M."/>
            <person name="Futagami T."/>
            <person name="Toyoda A."/>
            <person name="Takaki Y."/>
            <person name="Nishi S."/>
            <person name="Hori S."/>
            <person name="Arai W."/>
            <person name="Tsubouchi T."/>
            <person name="Morono Y."/>
            <person name="Uchiyama I."/>
            <person name="Ito T."/>
            <person name="Fujiyama A."/>
            <person name="Inagaki F."/>
            <person name="Takami H."/>
        </authorList>
    </citation>
    <scope>NUCLEOTIDE SEQUENCE</scope>
    <source>
        <strain evidence="2">Expedition CK06-06</strain>
    </source>
</reference>
<dbReference type="AlphaFoldDB" id="X0VIN3"/>
<keyword evidence="1" id="KW-1133">Transmembrane helix</keyword>
<feature type="non-terminal residue" evidence="2">
    <location>
        <position position="1"/>
    </location>
</feature>
<gene>
    <name evidence="2" type="ORF">S01H1_35347</name>
</gene>
<dbReference type="EMBL" id="BARS01022086">
    <property type="protein sequence ID" value="GAG11042.1"/>
    <property type="molecule type" value="Genomic_DNA"/>
</dbReference>
<evidence type="ECO:0000256" key="1">
    <source>
        <dbReference type="SAM" id="Phobius"/>
    </source>
</evidence>
<keyword evidence="1" id="KW-0472">Membrane</keyword>
<organism evidence="2">
    <name type="scientific">marine sediment metagenome</name>
    <dbReference type="NCBI Taxonomy" id="412755"/>
    <lineage>
        <taxon>unclassified sequences</taxon>
        <taxon>metagenomes</taxon>
        <taxon>ecological metagenomes</taxon>
    </lineage>
</organism>
<name>X0VIN3_9ZZZZ</name>
<comment type="caution">
    <text evidence="2">The sequence shown here is derived from an EMBL/GenBank/DDBJ whole genome shotgun (WGS) entry which is preliminary data.</text>
</comment>
<keyword evidence="1" id="KW-0812">Transmembrane</keyword>
<feature type="transmembrane region" description="Helical" evidence="1">
    <location>
        <begin position="121"/>
        <end position="139"/>
    </location>
</feature>
<feature type="transmembrane region" description="Helical" evidence="1">
    <location>
        <begin position="86"/>
        <end position="115"/>
    </location>
</feature>
<proteinExistence type="predicted"/>
<sequence>GLNGILFNQLPAKDKGRQELMGMTFFSCPTCKASLGSASGFAKKLYTFGPPFIRCHRCGTPIRTGATEWPDLSRWQQRLLWFQHRVVTPFILGPISIPVITMVACFPLSFVKAIIPMLDAVFFTIAGTVGVIGGVWLTVSEFRGFPIAVAESKARWKAAHQSKEDREQCPAPYR</sequence>
<protein>
    <submittedName>
        <fullName evidence="2">Uncharacterized protein</fullName>
    </submittedName>
</protein>
<accession>X0VIN3</accession>